<keyword evidence="2" id="KW-0560">Oxidoreductase</keyword>
<comment type="caution">
    <text evidence="4">The sequence shown here is derived from an EMBL/GenBank/DDBJ whole genome shotgun (WGS) entry which is preliminary data.</text>
</comment>
<dbReference type="RefSeq" id="XP_018002268.1">
    <property type="nucleotide sequence ID" value="XM_018150067.1"/>
</dbReference>
<dbReference type="SMART" id="SM00829">
    <property type="entry name" value="PKS_ER"/>
    <property type="match status" value="1"/>
</dbReference>
<evidence type="ECO:0000313" key="4">
    <source>
        <dbReference type="EMBL" id="KPI42305.1"/>
    </source>
</evidence>
<evidence type="ECO:0000313" key="5">
    <source>
        <dbReference type="Proteomes" id="UP000038010"/>
    </source>
</evidence>
<dbReference type="PANTHER" id="PTHR45348:SF7">
    <property type="entry name" value="ZINC BINDING OXIDOREDUCTASE, PUTATIVE-RELATED"/>
    <property type="match status" value="1"/>
</dbReference>
<accession>A0A0N1HCC4</accession>
<dbReference type="InterPro" id="IPR020843">
    <property type="entry name" value="ER"/>
</dbReference>
<gene>
    <name evidence="4" type="ORF">AB675_9525</name>
</gene>
<dbReference type="PANTHER" id="PTHR45348">
    <property type="entry name" value="HYPOTHETICAL OXIDOREDUCTASE (EUROFUNG)"/>
    <property type="match status" value="1"/>
</dbReference>
<dbReference type="InterPro" id="IPR036291">
    <property type="entry name" value="NAD(P)-bd_dom_sf"/>
</dbReference>
<name>A0A0N1HCC4_9EURO</name>
<dbReference type="Pfam" id="PF08240">
    <property type="entry name" value="ADH_N"/>
    <property type="match status" value="1"/>
</dbReference>
<protein>
    <submittedName>
        <fullName evidence="4">Enoyl LovC</fullName>
    </submittedName>
</protein>
<evidence type="ECO:0000259" key="3">
    <source>
        <dbReference type="SMART" id="SM00829"/>
    </source>
</evidence>
<dbReference type="Pfam" id="PF00107">
    <property type="entry name" value="ADH_zinc_N"/>
    <property type="match status" value="1"/>
</dbReference>
<organism evidence="4 5">
    <name type="scientific">Cyphellophora attinorum</name>
    <dbReference type="NCBI Taxonomy" id="1664694"/>
    <lineage>
        <taxon>Eukaryota</taxon>
        <taxon>Fungi</taxon>
        <taxon>Dikarya</taxon>
        <taxon>Ascomycota</taxon>
        <taxon>Pezizomycotina</taxon>
        <taxon>Eurotiomycetes</taxon>
        <taxon>Chaetothyriomycetidae</taxon>
        <taxon>Chaetothyriales</taxon>
        <taxon>Cyphellophoraceae</taxon>
        <taxon>Cyphellophora</taxon>
    </lineage>
</organism>
<evidence type="ECO:0000256" key="2">
    <source>
        <dbReference type="ARBA" id="ARBA00023002"/>
    </source>
</evidence>
<dbReference type="OrthoDB" id="10257049at2759"/>
<dbReference type="SUPFAM" id="SSF51735">
    <property type="entry name" value="NAD(P)-binding Rossmann-fold domains"/>
    <property type="match status" value="1"/>
</dbReference>
<dbReference type="AlphaFoldDB" id="A0A0N1HCC4"/>
<dbReference type="GeneID" id="28741947"/>
<dbReference type="InterPro" id="IPR011032">
    <property type="entry name" value="GroES-like_sf"/>
</dbReference>
<dbReference type="InterPro" id="IPR013149">
    <property type="entry name" value="ADH-like_C"/>
</dbReference>
<feature type="domain" description="Enoyl reductase (ER)" evidence="3">
    <location>
        <begin position="10"/>
        <end position="344"/>
    </location>
</feature>
<proteinExistence type="inferred from homology"/>
<dbReference type="EMBL" id="LFJN01000007">
    <property type="protein sequence ID" value="KPI42305.1"/>
    <property type="molecule type" value="Genomic_DNA"/>
</dbReference>
<dbReference type="Gene3D" id="3.40.50.720">
    <property type="entry name" value="NAD(P)-binding Rossmann-like Domain"/>
    <property type="match status" value="1"/>
</dbReference>
<dbReference type="Proteomes" id="UP000038010">
    <property type="component" value="Unassembled WGS sequence"/>
</dbReference>
<comment type="similarity">
    <text evidence="1">Belongs to the zinc-containing alcohol dehydrogenase family.</text>
</comment>
<dbReference type="SUPFAM" id="SSF50129">
    <property type="entry name" value="GroES-like"/>
    <property type="match status" value="1"/>
</dbReference>
<dbReference type="InterPro" id="IPR047122">
    <property type="entry name" value="Trans-enoyl_RdTase-like"/>
</dbReference>
<dbReference type="STRING" id="1664694.A0A0N1HCC4"/>
<dbReference type="Gene3D" id="3.90.180.10">
    <property type="entry name" value="Medium-chain alcohol dehydrogenases, catalytic domain"/>
    <property type="match status" value="1"/>
</dbReference>
<reference evidence="4 5" key="1">
    <citation type="submission" date="2015-06" db="EMBL/GenBank/DDBJ databases">
        <title>Draft genome of the ant-associated black yeast Phialophora attae CBS 131958.</title>
        <authorList>
            <person name="Moreno L.F."/>
            <person name="Stielow B.J."/>
            <person name="de Hoog S."/>
            <person name="Vicente V.A."/>
            <person name="Weiss V.A."/>
            <person name="de Vries M."/>
            <person name="Cruz L.M."/>
            <person name="Souza E.M."/>
        </authorList>
    </citation>
    <scope>NUCLEOTIDE SEQUENCE [LARGE SCALE GENOMIC DNA]</scope>
    <source>
        <strain evidence="4 5">CBS 131958</strain>
    </source>
</reference>
<dbReference type="InterPro" id="IPR013154">
    <property type="entry name" value="ADH-like_N"/>
</dbReference>
<sequence length="350" mass="37705">MTANVGIYIGSDNKLEFRDGLDLYKPTSTQALIKVESSGINPADIKHGRFGLNEYIAGYELAGVVLEAGSSSEWKPGDVICGSNATNKHKPWAHGAHQAFAVAENGHMWDRVPPQVPLSHAAGTTIVLRTAADAMFNTFRLPLPQGTAEPQPAVHGAILIWGGATQVGVAAIQLARAAGLSTIYATASPQRHAKLRQLGATEVFDYRDEHVVENIQRALNKSGQDLKYVFDTVVSSGDVSSTAQCVALKSRCEVVYACTIPVFEDTRWNMVVASRGHDFPEPRGPFKAQPEREVVLQRAVASALAEYGKSYIVPNVRVLSKADEVIDAMYASANGQTGFEKIAIQHPLLG</sequence>
<dbReference type="CDD" id="cd08249">
    <property type="entry name" value="enoyl_reductase_like"/>
    <property type="match status" value="1"/>
</dbReference>
<dbReference type="GO" id="GO:0016651">
    <property type="term" value="F:oxidoreductase activity, acting on NAD(P)H"/>
    <property type="evidence" value="ECO:0007669"/>
    <property type="project" value="InterPro"/>
</dbReference>
<dbReference type="VEuPathDB" id="FungiDB:AB675_9525"/>
<evidence type="ECO:0000256" key="1">
    <source>
        <dbReference type="ARBA" id="ARBA00008072"/>
    </source>
</evidence>
<keyword evidence="5" id="KW-1185">Reference proteome</keyword>